<feature type="compositionally biased region" description="Polar residues" evidence="1">
    <location>
        <begin position="21"/>
        <end position="43"/>
    </location>
</feature>
<dbReference type="RefSeq" id="XP_013325661.1">
    <property type="nucleotide sequence ID" value="XM_013470207.1"/>
</dbReference>
<dbReference type="OrthoDB" id="5408998at2759"/>
<sequence>MDHHNEDDAPPPYSEIDPLILQQSQPVANSGSNENEIPTDTQHPQLQLPLRLRGGDAPLPTPTPTTATPAATATATASTSTDNPQTETLPPEPVPFASAAAYFAERPPPPVSPLERDTLVHHMTIYARSQGKDFPRRPRCWNSRADEITQHDWDTFLNFLFPPHLAPAASSNRLPHRLRAEIERDRKDRPQETDEEREVRIAAVLTEWNEGFFGPRATWVSWVYVADLETGPPSPLCPECYPVATQASQNRNRQHTRSRSVEAPMPVQTEQSSSSATPPRQPVAPQADDGLIPVESEAPPRPFRPFAPWDLYSNEPVPPSPVEDPHIHRHSTSSSWESGPIGWAAQFSARAQKYAEKYAERLTGQALLYGKWVEQTALMRSRQIEEAALMRGRQIEEAALMRGRQIEEVGDRISNWASGLGRRGRPGRPPAQNPASNASHVAAEQRPRRASISSSSSDESLSSIDSLSSVSDLDPADLATVRAQLLSLDTYHGRELHAAAVGLRSHLRVLQQSRRDARLRAHCGGSSAKRGNWGRWESPEEGRQREQQRRAMKEETKALKETFKKVERRAREEHREQCRERRDRRRCGRGHGREEGQVRQEQQVRAQRTDSVDADKEVYVVPDSHTESPGLTRSATTTPSSSSAPSLNPRDAAKAWADAQRAKAKAIQKLAKEQRKAVEKSHKEMEKELRKAAKNCSKQLRLGNARESSLSISDAGQEKGIITRGAEPEPERRSEG</sequence>
<dbReference type="GeneID" id="25319276"/>
<feature type="compositionally biased region" description="Low complexity" evidence="1">
    <location>
        <begin position="451"/>
        <end position="469"/>
    </location>
</feature>
<feature type="compositionally biased region" description="Basic and acidic residues" evidence="1">
    <location>
        <begin position="676"/>
        <end position="691"/>
    </location>
</feature>
<feature type="compositionally biased region" description="Polar residues" evidence="1">
    <location>
        <begin position="268"/>
        <end position="278"/>
    </location>
</feature>
<proteinExistence type="predicted"/>
<protein>
    <submittedName>
        <fullName evidence="2">Uncharacterized protein</fullName>
    </submittedName>
</protein>
<name>A0A0F4YLD8_RASE3</name>
<feature type="region of interest" description="Disordered" evidence="1">
    <location>
        <begin position="320"/>
        <end position="340"/>
    </location>
</feature>
<dbReference type="STRING" id="1408163.A0A0F4YLD8"/>
<feature type="region of interest" description="Disordered" evidence="1">
    <location>
        <begin position="248"/>
        <end position="299"/>
    </location>
</feature>
<accession>A0A0F4YLD8</accession>
<feature type="compositionally biased region" description="Basic and acidic residues" evidence="1">
    <location>
        <begin position="537"/>
        <end position="581"/>
    </location>
</feature>
<evidence type="ECO:0000256" key="1">
    <source>
        <dbReference type="SAM" id="MobiDB-lite"/>
    </source>
</evidence>
<feature type="compositionally biased region" description="Low complexity" evidence="1">
    <location>
        <begin position="634"/>
        <end position="646"/>
    </location>
</feature>
<feature type="region of interest" description="Disordered" evidence="1">
    <location>
        <begin position="676"/>
        <end position="736"/>
    </location>
</feature>
<feature type="compositionally biased region" description="Basic and acidic residues" evidence="1">
    <location>
        <begin position="726"/>
        <end position="736"/>
    </location>
</feature>
<reference evidence="2 3" key="1">
    <citation type="submission" date="2015-04" db="EMBL/GenBank/DDBJ databases">
        <authorList>
            <person name="Heijne W.H."/>
            <person name="Fedorova N.D."/>
            <person name="Nierman W.C."/>
            <person name="Vollebregt A.W."/>
            <person name="Zhao Z."/>
            <person name="Wu L."/>
            <person name="Kumar M."/>
            <person name="Stam H."/>
            <person name="van den Berg M.A."/>
            <person name="Pel H.J."/>
        </authorList>
    </citation>
    <scope>NUCLEOTIDE SEQUENCE [LARGE SCALE GENOMIC DNA]</scope>
    <source>
        <strain evidence="2 3">CBS 393.64</strain>
    </source>
</reference>
<evidence type="ECO:0000313" key="2">
    <source>
        <dbReference type="EMBL" id="KKA19049.1"/>
    </source>
</evidence>
<gene>
    <name evidence="2" type="ORF">T310_6999</name>
</gene>
<dbReference type="AlphaFoldDB" id="A0A0F4YLD8"/>
<evidence type="ECO:0000313" key="3">
    <source>
        <dbReference type="Proteomes" id="UP000053958"/>
    </source>
</evidence>
<organism evidence="2 3">
    <name type="scientific">Rasamsonia emersonii (strain ATCC 16479 / CBS 393.64 / IMI 116815)</name>
    <dbReference type="NCBI Taxonomy" id="1408163"/>
    <lineage>
        <taxon>Eukaryota</taxon>
        <taxon>Fungi</taxon>
        <taxon>Dikarya</taxon>
        <taxon>Ascomycota</taxon>
        <taxon>Pezizomycotina</taxon>
        <taxon>Eurotiomycetes</taxon>
        <taxon>Eurotiomycetidae</taxon>
        <taxon>Eurotiales</taxon>
        <taxon>Trichocomaceae</taxon>
        <taxon>Rasamsonia</taxon>
    </lineage>
</organism>
<feature type="compositionally biased region" description="Basic and acidic residues" evidence="1">
    <location>
        <begin position="607"/>
        <end position="618"/>
    </location>
</feature>
<feature type="region of interest" description="Disordered" evidence="1">
    <location>
        <begin position="518"/>
        <end position="660"/>
    </location>
</feature>
<comment type="caution">
    <text evidence="2">The sequence shown here is derived from an EMBL/GenBank/DDBJ whole genome shotgun (WGS) entry which is preliminary data.</text>
</comment>
<dbReference type="EMBL" id="LASV01000388">
    <property type="protein sequence ID" value="KKA19049.1"/>
    <property type="molecule type" value="Genomic_DNA"/>
</dbReference>
<feature type="compositionally biased region" description="Low complexity" evidence="1">
    <location>
        <begin position="44"/>
        <end position="81"/>
    </location>
</feature>
<keyword evidence="3" id="KW-1185">Reference proteome</keyword>
<feature type="region of interest" description="Disordered" evidence="1">
    <location>
        <begin position="1"/>
        <end position="93"/>
    </location>
</feature>
<feature type="region of interest" description="Disordered" evidence="1">
    <location>
        <begin position="417"/>
        <end position="469"/>
    </location>
</feature>
<dbReference type="Proteomes" id="UP000053958">
    <property type="component" value="Unassembled WGS sequence"/>
</dbReference>